<keyword evidence="2" id="KW-1133">Transmembrane helix</keyword>
<sequence length="883" mass="96671">MGVNASRLFGLAALIAAVAGTWLLSLAGLLRLPDGLLYDQLVRLAPSAGGRPGVLLIEGHPSQQLEEGAWLALVENLEGLGASRIAFSFFPDKVTEQFYQRLEAKPGLLFGRPLPAGGAAEPAPLPEAAQGRNLQVGLVAQPPSRHGVHRLQPGAYRVGAEQVPSLVALAAGRPAAEPFLVNCNGGGERLPRVSLERALQGGLVADLVRGRVVLIGLTDPATGPFLHIPGKPAAETVSLLHFQGLAVESLLGAGPIATTGAAGRLIWIAVIALLALFVYQGVRVRFAALFTAAALAAYCALAWGLLGYARYWPPLAEAATIQGLMFLLLFTRKSELETAALRDALYGTSLTLQQRVFPSNILQSQDYWSQVAVMVNQILDLNRLIFLERVAGNHRVREVRAIHCSLEDIREQRRDFQRHPYSSAIDKGSPLLLPRDFLAPGSVAEEQYLVALTFAGEVQGFWAFGVEPAKKSALPLFDEAVQAFGEQIGELLYHRQQWLERSKAEKSLFSRYLRLEGGDRAYLELKKGITLLERRLNRLEDLFRGLETATILYDLFGRVLQVNREMTELMEAAGLAPFEMTALDFTVAVTGQDPASTRRVLERIILESGEATLPAELPGHPQRRFLLKIRPLKIQESPGGEENFPFSLQGILSELVDVTDLANIWQVKKGLIKGVHDRLGEQLLGVEEALGRLEKSTDQAEREGSLQALRLSVTEAGSSLLQVQQVLQTSEDVEIVRHSPVDVRRALQEAAKRLGETAERRNIGFSFDLPDPLLPIFVPAEEFAEVLNGILGFLIGDAVENSELRIRFAVEGHYQRLSLVNTGFGLPAERFRACLFGDETLSGKEFQRLRRAVRLVRLWGGQVEGSSEVGVGTRVDLRLQGFI</sequence>
<keyword evidence="5" id="KW-1185">Reference proteome</keyword>
<dbReference type="Gene3D" id="3.30.565.10">
    <property type="entry name" value="Histidine kinase-like ATPase, C-terminal domain"/>
    <property type="match status" value="1"/>
</dbReference>
<keyword evidence="2" id="KW-0472">Membrane</keyword>
<accession>A0ABN6E6P8</accession>
<dbReference type="InterPro" id="IPR007890">
    <property type="entry name" value="CHASE2"/>
</dbReference>
<dbReference type="SUPFAM" id="SSF55874">
    <property type="entry name" value="ATPase domain of HSP90 chaperone/DNA topoisomerase II/histidine kinase"/>
    <property type="match status" value="1"/>
</dbReference>
<dbReference type="EMBL" id="AP024355">
    <property type="protein sequence ID" value="BCR06874.1"/>
    <property type="molecule type" value="Genomic_DNA"/>
</dbReference>
<evidence type="ECO:0000313" key="4">
    <source>
        <dbReference type="EMBL" id="BCR06874.1"/>
    </source>
</evidence>
<feature type="domain" description="CHASE2" evidence="3">
    <location>
        <begin position="30"/>
        <end position="278"/>
    </location>
</feature>
<feature type="transmembrane region" description="Helical" evidence="2">
    <location>
        <begin position="261"/>
        <end position="279"/>
    </location>
</feature>
<gene>
    <name evidence="4" type="ORF">DESUT3_39430</name>
</gene>
<evidence type="ECO:0000256" key="2">
    <source>
        <dbReference type="SAM" id="Phobius"/>
    </source>
</evidence>
<name>A0ABN6E6P8_9BACT</name>
<evidence type="ECO:0000259" key="3">
    <source>
        <dbReference type="SMART" id="SM01080"/>
    </source>
</evidence>
<evidence type="ECO:0000313" key="5">
    <source>
        <dbReference type="Proteomes" id="UP001319827"/>
    </source>
</evidence>
<reference evidence="4 5" key="1">
    <citation type="journal article" date="2016" name="C (Basel)">
        <title>Selective Growth of and Electricity Production by Marine Exoelectrogenic Bacteria in Self-Aggregated Hydrogel of Microbially Reduced Graphene Oxide.</title>
        <authorList>
            <person name="Yoshida N."/>
            <person name="Goto Y."/>
            <person name="Miyata Y."/>
        </authorList>
    </citation>
    <scope>NUCLEOTIDE SEQUENCE [LARGE SCALE GENOMIC DNA]</scope>
    <source>
        <strain evidence="4 5">NIT-T3</strain>
    </source>
</reference>
<feature type="transmembrane region" description="Helical" evidence="2">
    <location>
        <begin position="286"/>
        <end position="305"/>
    </location>
</feature>
<keyword evidence="2" id="KW-0812">Transmembrane</keyword>
<dbReference type="InterPro" id="IPR036890">
    <property type="entry name" value="HATPase_C_sf"/>
</dbReference>
<proteinExistence type="predicted"/>
<organism evidence="4 5">
    <name type="scientific">Desulfuromonas versatilis</name>
    <dbReference type="NCBI Taxonomy" id="2802975"/>
    <lineage>
        <taxon>Bacteria</taxon>
        <taxon>Pseudomonadati</taxon>
        <taxon>Thermodesulfobacteriota</taxon>
        <taxon>Desulfuromonadia</taxon>
        <taxon>Desulfuromonadales</taxon>
        <taxon>Desulfuromonadaceae</taxon>
        <taxon>Desulfuromonas</taxon>
    </lineage>
</organism>
<evidence type="ECO:0000256" key="1">
    <source>
        <dbReference type="SAM" id="Coils"/>
    </source>
</evidence>
<dbReference type="Proteomes" id="UP001319827">
    <property type="component" value="Chromosome"/>
</dbReference>
<keyword evidence="1" id="KW-0175">Coiled coil</keyword>
<dbReference type="SMART" id="SM01080">
    <property type="entry name" value="CHASE2"/>
    <property type="match status" value="1"/>
</dbReference>
<reference evidence="4 5" key="2">
    <citation type="journal article" date="2021" name="Int. J. Syst. Evol. Microbiol.">
        <title>Isolation and Polyphasic Characterization of Desulfuromonas versatilis sp. Nov., an Electrogenic Bacteria Capable of Versatile Metabolism Isolated from a Graphene Oxide-Reducing Enrichment Culture.</title>
        <authorList>
            <person name="Xie L."/>
            <person name="Yoshida N."/>
            <person name="Ishii S."/>
            <person name="Meng L."/>
        </authorList>
    </citation>
    <scope>NUCLEOTIDE SEQUENCE [LARGE SCALE GENOMIC DNA]</scope>
    <source>
        <strain evidence="4 5">NIT-T3</strain>
    </source>
</reference>
<dbReference type="Pfam" id="PF05226">
    <property type="entry name" value="CHASE2"/>
    <property type="match status" value="1"/>
</dbReference>
<protein>
    <recommendedName>
        <fullName evidence="3">CHASE2 domain-containing protein</fullName>
    </recommendedName>
</protein>
<dbReference type="RefSeq" id="WP_221250249.1">
    <property type="nucleotide sequence ID" value="NZ_AP024355.1"/>
</dbReference>
<feature type="coiled-coil region" evidence="1">
    <location>
        <begin position="522"/>
        <end position="549"/>
    </location>
</feature>